<dbReference type="HAMAP" id="MF_00392">
    <property type="entry name" value="LpxB"/>
    <property type="match status" value="1"/>
</dbReference>
<comment type="function">
    <text evidence="1 11">Condensation of UDP-2,3-diacylglucosamine and 2,3-diacylglucosamine-1-phosphate to form lipid A disaccharide, a precursor of lipid A, a phosphorylated glycolipid that anchors the lipopolysaccharide to the outer membrane of the cell.</text>
</comment>
<comment type="pathway">
    <text evidence="11">Bacterial outer membrane biogenesis; LPS lipid A biosynthesis.</text>
</comment>
<evidence type="ECO:0000256" key="10">
    <source>
        <dbReference type="ARBA" id="ARBA00048975"/>
    </source>
</evidence>
<dbReference type="EC" id="2.4.1.182" evidence="3 11"/>
<keyword evidence="7 11" id="KW-0328">Glycosyltransferase</keyword>
<evidence type="ECO:0000256" key="3">
    <source>
        <dbReference type="ARBA" id="ARBA00012687"/>
    </source>
</evidence>
<keyword evidence="8 11" id="KW-0808">Transferase</keyword>
<keyword evidence="12" id="KW-0614">Plasmid</keyword>
<evidence type="ECO:0000256" key="9">
    <source>
        <dbReference type="ARBA" id="ARBA00023098"/>
    </source>
</evidence>
<evidence type="ECO:0000256" key="5">
    <source>
        <dbReference type="ARBA" id="ARBA00022516"/>
    </source>
</evidence>
<geneLocation type="plasmid" evidence="12 13">
    <name>pCadTS8_2</name>
</geneLocation>
<dbReference type="Proteomes" id="UP001163726">
    <property type="component" value="Plasmid pCadTS8_2"/>
</dbReference>
<dbReference type="Pfam" id="PF02684">
    <property type="entry name" value="LpxB"/>
    <property type="match status" value="1"/>
</dbReference>
<dbReference type="EMBL" id="CP109967">
    <property type="protein sequence ID" value="WAJ72358.1"/>
    <property type="molecule type" value="Genomic_DNA"/>
</dbReference>
<evidence type="ECO:0000256" key="7">
    <source>
        <dbReference type="ARBA" id="ARBA00022676"/>
    </source>
</evidence>
<dbReference type="GO" id="GO:0008915">
    <property type="term" value="F:lipid-A-disaccharide synthase activity"/>
    <property type="evidence" value="ECO:0007669"/>
    <property type="project" value="UniProtKB-EC"/>
</dbReference>
<keyword evidence="13" id="KW-1185">Reference proteome</keyword>
<evidence type="ECO:0000256" key="8">
    <source>
        <dbReference type="ARBA" id="ARBA00022679"/>
    </source>
</evidence>
<name>A0ABY7AS43_9ALTE</name>
<proteinExistence type="inferred from homology"/>
<evidence type="ECO:0000313" key="12">
    <source>
        <dbReference type="EMBL" id="WAJ72358.1"/>
    </source>
</evidence>
<comment type="similarity">
    <text evidence="2 11">Belongs to the LpxB family.</text>
</comment>
<dbReference type="Gene3D" id="3.40.50.2000">
    <property type="entry name" value="Glycogen Phosphorylase B"/>
    <property type="match status" value="1"/>
</dbReference>
<evidence type="ECO:0000256" key="4">
    <source>
        <dbReference type="ARBA" id="ARBA00020902"/>
    </source>
</evidence>
<evidence type="ECO:0000256" key="6">
    <source>
        <dbReference type="ARBA" id="ARBA00022556"/>
    </source>
</evidence>
<dbReference type="PANTHER" id="PTHR30372:SF4">
    <property type="entry name" value="LIPID-A-DISACCHARIDE SYNTHASE, MITOCHONDRIAL-RELATED"/>
    <property type="match status" value="1"/>
</dbReference>
<evidence type="ECO:0000256" key="2">
    <source>
        <dbReference type="ARBA" id="ARBA00007868"/>
    </source>
</evidence>
<dbReference type="NCBIfam" id="TIGR00215">
    <property type="entry name" value="lpxB"/>
    <property type="match status" value="1"/>
</dbReference>
<reference evidence="12" key="1">
    <citation type="submission" date="2022-10" db="EMBL/GenBank/DDBJ databases">
        <title>Catenovulum adriacola sp. nov. isolated in the Harbour of Susak.</title>
        <authorList>
            <person name="Schoch T."/>
            <person name="Reich S.J."/>
            <person name="Stoeferle S."/>
            <person name="Flaiz M."/>
            <person name="Kazda M."/>
            <person name="Riedel C.U."/>
            <person name="Duerre P."/>
        </authorList>
    </citation>
    <scope>NUCLEOTIDE SEQUENCE</scope>
    <source>
        <strain evidence="12">TS8</strain>
        <plasmid evidence="12">pCadTS8_2</plasmid>
    </source>
</reference>
<keyword evidence="6 11" id="KW-0441">Lipid A biosynthesis</keyword>
<accession>A0ABY7AS43</accession>
<organism evidence="12 13">
    <name type="scientific">Catenovulum adriaticum</name>
    <dbReference type="NCBI Taxonomy" id="2984846"/>
    <lineage>
        <taxon>Bacteria</taxon>
        <taxon>Pseudomonadati</taxon>
        <taxon>Pseudomonadota</taxon>
        <taxon>Gammaproteobacteria</taxon>
        <taxon>Alteromonadales</taxon>
        <taxon>Alteromonadaceae</taxon>
        <taxon>Catenovulum</taxon>
    </lineage>
</organism>
<dbReference type="InterPro" id="IPR003835">
    <property type="entry name" value="Glyco_trans_19"/>
</dbReference>
<dbReference type="RefSeq" id="WP_268077115.1">
    <property type="nucleotide sequence ID" value="NZ_CP109967.1"/>
</dbReference>
<evidence type="ECO:0000256" key="1">
    <source>
        <dbReference type="ARBA" id="ARBA00002056"/>
    </source>
</evidence>
<dbReference type="PANTHER" id="PTHR30372">
    <property type="entry name" value="LIPID-A-DISACCHARIDE SYNTHASE"/>
    <property type="match status" value="1"/>
</dbReference>
<dbReference type="SUPFAM" id="SSF53756">
    <property type="entry name" value="UDP-Glycosyltransferase/glycogen phosphorylase"/>
    <property type="match status" value="1"/>
</dbReference>
<comment type="catalytic activity">
    <reaction evidence="10 11">
        <text>a lipid X + a UDP-2-N,3-O-bis[(3R)-3-hydroxyacyl]-alpha-D-glucosamine = a lipid A disaccharide + UDP + H(+)</text>
        <dbReference type="Rhea" id="RHEA:67828"/>
        <dbReference type="ChEBI" id="CHEBI:15378"/>
        <dbReference type="ChEBI" id="CHEBI:58223"/>
        <dbReference type="ChEBI" id="CHEBI:137748"/>
        <dbReference type="ChEBI" id="CHEBI:176338"/>
        <dbReference type="ChEBI" id="CHEBI:176343"/>
        <dbReference type="EC" id="2.4.1.182"/>
    </reaction>
</comment>
<keyword evidence="5 11" id="KW-0444">Lipid biosynthesis</keyword>
<keyword evidence="9 11" id="KW-0443">Lipid metabolism</keyword>
<evidence type="ECO:0000313" key="13">
    <source>
        <dbReference type="Proteomes" id="UP001163726"/>
    </source>
</evidence>
<protein>
    <recommendedName>
        <fullName evidence="4 11">Lipid-A-disaccharide synthase</fullName>
        <ecNumber evidence="3 11">2.4.1.182</ecNumber>
    </recommendedName>
</protein>
<gene>
    <name evidence="11 12" type="primary">lpxB</name>
    <name evidence="12" type="ORF">OLW01_16600</name>
</gene>
<evidence type="ECO:0000256" key="11">
    <source>
        <dbReference type="HAMAP-Rule" id="MF_00392"/>
    </source>
</evidence>
<sequence length="384" mass="43092">MSQQKLKIAIVAGEKSGDILAANLIQTLTQRLNQAGYQVSFEGVAGPLMQAQGCKTLFDMEELAVMGLVEVLGRLPRLLSIRKQLKQHWLKNPPDLMIGVDAPDFNLSLEKYLKQNNIKTVHYVSPSIWAWRQKRVFKVKAATNLVLALLPFEKAFYDKYQVPCRFVGHTLADQIPMQTDVLAAQNALGLSPEYEYIAVLPGSRKSEVELLSPVFSQACQILQQKYPKLKFISACVNEKRKAELQSAFSEFAPQVDIQYFDNQSRDVMAASKAIMIASGTATLEAALIKKPMVACYKFKPLSYFIFKRMVKIKYFSLPNLVANKAVIPELLQDELTAETLLAALENVMRHSDEMLQSFVDIHQQLKQNAGEQAAQAIDELLHAN</sequence>